<dbReference type="PANTHER" id="PTHR33619:SF3">
    <property type="entry name" value="POLYSACCHARIDE EXPORT PROTEIN GFCE-RELATED"/>
    <property type="match status" value="1"/>
</dbReference>
<keyword evidence="21" id="KW-1185">Reference proteome</keyword>
<evidence type="ECO:0000256" key="6">
    <source>
        <dbReference type="ARBA" id="ARBA00022692"/>
    </source>
</evidence>
<dbReference type="Proteomes" id="UP000234845">
    <property type="component" value="Unassembled WGS sequence"/>
</dbReference>
<comment type="similarity">
    <text evidence="2">Belongs to the BexD/CtrA/VexA family.</text>
</comment>
<keyword evidence="4" id="KW-1134">Transmembrane beta strand</keyword>
<dbReference type="InterPro" id="IPR019554">
    <property type="entry name" value="Soluble_ligand-bd"/>
</dbReference>
<accession>A0A2N5XZA5</accession>
<keyword evidence="6" id="KW-0812">Transmembrane</keyword>
<keyword evidence="10" id="KW-0626">Porin</keyword>
<sequence length="876" mass="94415">MNTAWQQGGSHPDQPRAHRRSWLAVCCLALWAAALPAMAQTLSPQMVEQFRNLPKSQQESLARQYGVDVDSVLSQLGNGGSATSPTLGQPIEELVPSKPATDKAVAPQRPSDPDGKTERYGRALFDQEVSTFAPTDDAPVPGTYRLGVGDQLMVQLFGTENAEYQLQIGRNGEVNFPKLGTITLSGLTFEDARELIQTRVQQQLIGVESVVSMGRLRAIGIFMAGEVSVPGAFSVSALTTITQALFQAGGVTDIGTLRNIQVKRSGVTVATFDTYDLLLRGDASKDIRLQAGDVVFVPPFDGLVEVQGEVKRPMLYELAGSETMADVLRMAGGLTREAYAAAAILRRQSATGGLVDAITLDLGKPATLARKAVPGDVLLVKESGDALANSVELRGAVYRPGNYGWREGLRVSDLLGDVARDTLPFVDLEYALIVRIINARQDIDILQFQPGQAISESGSAADPLLQARDQVLIFSLPELADIAGDVDRGYQQISTDSEDLLPAGDREESEESSRPGVLESSREVLLQPVVRKLRAQARDMEPVSLVSVSGAVKAPGTYPLVNSTTVAQLVRAAGGLKDSAFLGFAELRTLTEMDGGNIQARYREIDLVTALVEASSPGLKSRDHLTVREIPDWSPTDSINISGEVVFPGEYLIQPGETLSDVIARAGGIASEGFLEGAVFTREIVAEQETARAREFAESIQRSVASSLLTQEQNTTSLAEVQEITDQLRNFEGKGRMLIDLPVALAGDTTADINVTDGDALHIPRRTSTVTVIGEVRRQGTHNLKRNLSLQDYLSLSAGLTNRADSQEIYIVKANGEVRNPQRQLWRFASQGTALEAGDTIVVPVDSTYKESLAVWRDVTQIIYQGLVSIAAVARL</sequence>
<name>A0A2N5XZA5_9GAMM</name>
<comment type="caution">
    <text evidence="20">The sequence shown here is derived from an EMBL/GenBank/DDBJ whole genome shotgun (WGS) entry which is preliminary data.</text>
</comment>
<evidence type="ECO:0000256" key="13">
    <source>
        <dbReference type="ARBA" id="ARBA00023237"/>
    </source>
</evidence>
<keyword evidence="3" id="KW-0813">Transport</keyword>
<evidence type="ECO:0000256" key="7">
    <source>
        <dbReference type="ARBA" id="ARBA00022729"/>
    </source>
</evidence>
<dbReference type="GO" id="GO:0015288">
    <property type="term" value="F:porin activity"/>
    <property type="evidence" value="ECO:0007669"/>
    <property type="project" value="UniProtKB-KW"/>
</dbReference>
<evidence type="ECO:0000256" key="5">
    <source>
        <dbReference type="ARBA" id="ARBA00022597"/>
    </source>
</evidence>
<feature type="domain" description="Soluble ligand binding" evidence="18">
    <location>
        <begin position="546"/>
        <end position="580"/>
    </location>
</feature>
<feature type="domain" description="Soluble ligand binding" evidence="18">
    <location>
        <begin position="640"/>
        <end position="673"/>
    </location>
</feature>
<dbReference type="GO" id="GO:0009279">
    <property type="term" value="C:cell outer membrane"/>
    <property type="evidence" value="ECO:0007669"/>
    <property type="project" value="UniProtKB-SubCell"/>
</dbReference>
<proteinExistence type="inferred from homology"/>
<evidence type="ECO:0000256" key="4">
    <source>
        <dbReference type="ARBA" id="ARBA00022452"/>
    </source>
</evidence>
<keyword evidence="8" id="KW-0625">Polysaccharide transport</keyword>
<dbReference type="AlphaFoldDB" id="A0A2N5XZA5"/>
<feature type="domain" description="Soluble ligand binding" evidence="18">
    <location>
        <begin position="304"/>
        <end position="353"/>
    </location>
</feature>
<dbReference type="Gene3D" id="3.10.560.10">
    <property type="entry name" value="Outer membrane lipoprotein wza domain like"/>
    <property type="match status" value="5"/>
</dbReference>
<comment type="subcellular location">
    <subcellularLocation>
        <location evidence="1">Cell outer membrane</location>
        <topology evidence="1">Multi-pass membrane protein</topology>
    </subcellularLocation>
</comment>
<evidence type="ECO:0000256" key="8">
    <source>
        <dbReference type="ARBA" id="ARBA00023047"/>
    </source>
</evidence>
<evidence type="ECO:0000259" key="18">
    <source>
        <dbReference type="Pfam" id="PF10531"/>
    </source>
</evidence>
<dbReference type="Gene3D" id="3.30.1950.10">
    <property type="entry name" value="wza like domain"/>
    <property type="match status" value="1"/>
</dbReference>
<dbReference type="Pfam" id="PF22461">
    <property type="entry name" value="SLBB_2"/>
    <property type="match status" value="1"/>
</dbReference>
<dbReference type="RefSeq" id="WP_101522485.1">
    <property type="nucleotide sequence ID" value="NZ_PKLZ01000013.1"/>
</dbReference>
<dbReference type="EMBL" id="PKLZ01000013">
    <property type="protein sequence ID" value="PLW81478.1"/>
    <property type="molecule type" value="Genomic_DNA"/>
</dbReference>
<evidence type="ECO:0000313" key="20">
    <source>
        <dbReference type="EMBL" id="PLW81478.1"/>
    </source>
</evidence>
<evidence type="ECO:0000256" key="15">
    <source>
        <dbReference type="SAM" id="MobiDB-lite"/>
    </source>
</evidence>
<dbReference type="Pfam" id="PF02563">
    <property type="entry name" value="Poly_export"/>
    <property type="match status" value="1"/>
</dbReference>
<dbReference type="GO" id="GO:0015159">
    <property type="term" value="F:polysaccharide transmembrane transporter activity"/>
    <property type="evidence" value="ECO:0007669"/>
    <property type="project" value="InterPro"/>
</dbReference>
<keyword evidence="13" id="KW-0998">Cell outer membrane</keyword>
<dbReference type="InterPro" id="IPR049712">
    <property type="entry name" value="Poly_export"/>
</dbReference>
<feature type="domain" description="SLBB" evidence="19">
    <location>
        <begin position="221"/>
        <end position="297"/>
    </location>
</feature>
<evidence type="ECO:0000259" key="19">
    <source>
        <dbReference type="Pfam" id="PF22461"/>
    </source>
</evidence>
<keyword evidence="9" id="KW-0406">Ion transport</keyword>
<dbReference type="InterPro" id="IPR054765">
    <property type="entry name" value="SLBB_dom"/>
</dbReference>
<gene>
    <name evidence="20" type="ORF">CWI75_15780</name>
</gene>
<evidence type="ECO:0000256" key="12">
    <source>
        <dbReference type="ARBA" id="ARBA00023139"/>
    </source>
</evidence>
<feature type="compositionally biased region" description="Polar residues" evidence="15">
    <location>
        <begin position="76"/>
        <end position="87"/>
    </location>
</feature>
<evidence type="ECO:0000313" key="21">
    <source>
        <dbReference type="Proteomes" id="UP000234845"/>
    </source>
</evidence>
<evidence type="ECO:0000256" key="16">
    <source>
        <dbReference type="SAM" id="SignalP"/>
    </source>
</evidence>
<dbReference type="GO" id="GO:0046930">
    <property type="term" value="C:pore complex"/>
    <property type="evidence" value="ECO:0007669"/>
    <property type="project" value="UniProtKB-KW"/>
</dbReference>
<feature type="chain" id="PRO_5014620110" evidence="16">
    <location>
        <begin position="40"/>
        <end position="876"/>
    </location>
</feature>
<evidence type="ECO:0000256" key="10">
    <source>
        <dbReference type="ARBA" id="ARBA00023114"/>
    </source>
</evidence>
<evidence type="ECO:0000256" key="1">
    <source>
        <dbReference type="ARBA" id="ARBA00004571"/>
    </source>
</evidence>
<feature type="signal peptide" evidence="16">
    <location>
        <begin position="1"/>
        <end position="39"/>
    </location>
</feature>
<dbReference type="GO" id="GO:0006811">
    <property type="term" value="P:monoatomic ion transport"/>
    <property type="evidence" value="ECO:0007669"/>
    <property type="project" value="UniProtKB-KW"/>
</dbReference>
<feature type="region of interest" description="Disordered" evidence="15">
    <location>
        <begin position="76"/>
        <end position="118"/>
    </location>
</feature>
<feature type="region of interest" description="Disordered" evidence="15">
    <location>
        <begin position="495"/>
        <end position="519"/>
    </location>
</feature>
<dbReference type="OrthoDB" id="9808948at2"/>
<evidence type="ECO:0000256" key="14">
    <source>
        <dbReference type="ARBA" id="ARBA00023288"/>
    </source>
</evidence>
<organism evidence="20 21">
    <name type="scientific">Kineobactrum sediminis</name>
    <dbReference type="NCBI Taxonomy" id="1905677"/>
    <lineage>
        <taxon>Bacteria</taxon>
        <taxon>Pseudomonadati</taxon>
        <taxon>Pseudomonadota</taxon>
        <taxon>Gammaproteobacteria</taxon>
        <taxon>Cellvibrionales</taxon>
        <taxon>Halieaceae</taxon>
        <taxon>Kineobactrum</taxon>
    </lineage>
</organism>
<evidence type="ECO:0000256" key="11">
    <source>
        <dbReference type="ARBA" id="ARBA00023136"/>
    </source>
</evidence>
<evidence type="ECO:0000256" key="9">
    <source>
        <dbReference type="ARBA" id="ARBA00023065"/>
    </source>
</evidence>
<feature type="domain" description="Soluble ligand binding" evidence="18">
    <location>
        <begin position="770"/>
        <end position="818"/>
    </location>
</feature>
<dbReference type="PANTHER" id="PTHR33619">
    <property type="entry name" value="POLYSACCHARIDE EXPORT PROTEIN GFCE-RELATED"/>
    <property type="match status" value="1"/>
</dbReference>
<keyword evidence="12" id="KW-0564">Palmitate</keyword>
<evidence type="ECO:0000259" key="17">
    <source>
        <dbReference type="Pfam" id="PF02563"/>
    </source>
</evidence>
<keyword evidence="14" id="KW-0449">Lipoprotein</keyword>
<dbReference type="InterPro" id="IPR003715">
    <property type="entry name" value="Poly_export_N"/>
</dbReference>
<keyword evidence="5 20" id="KW-0762">Sugar transport</keyword>
<reference evidence="21" key="1">
    <citation type="submission" date="2017-11" db="EMBL/GenBank/DDBJ databases">
        <title>The draft genome sequence of Chromatocurvus sp. F02.</title>
        <authorList>
            <person name="Du Z.-J."/>
            <person name="Chang Y.-Q."/>
        </authorList>
    </citation>
    <scope>NUCLEOTIDE SEQUENCE [LARGE SCALE GENOMIC DNA]</scope>
    <source>
        <strain evidence="21">F02</strain>
    </source>
</reference>
<evidence type="ECO:0000256" key="2">
    <source>
        <dbReference type="ARBA" id="ARBA00009450"/>
    </source>
</evidence>
<feature type="domain" description="Polysaccharide export protein N-terminal" evidence="17">
    <location>
        <begin position="139"/>
        <end position="210"/>
    </location>
</feature>
<keyword evidence="11" id="KW-0472">Membrane</keyword>
<protein>
    <submittedName>
        <fullName evidence="20">Sugar transporter</fullName>
    </submittedName>
</protein>
<keyword evidence="7 16" id="KW-0732">Signal</keyword>
<evidence type="ECO:0000256" key="3">
    <source>
        <dbReference type="ARBA" id="ARBA00022448"/>
    </source>
</evidence>
<dbReference type="Pfam" id="PF10531">
    <property type="entry name" value="SLBB"/>
    <property type="match status" value="4"/>
</dbReference>